<comment type="caution">
    <text evidence="2">The sequence shown here is derived from an EMBL/GenBank/DDBJ whole genome shotgun (WGS) entry which is preliminary data.</text>
</comment>
<evidence type="ECO:0000313" key="3">
    <source>
        <dbReference type="Proteomes" id="UP000325081"/>
    </source>
</evidence>
<feature type="non-terminal residue" evidence="2">
    <location>
        <position position="1"/>
    </location>
</feature>
<accession>A0A5A7R745</accession>
<feature type="signal peptide" evidence="1">
    <location>
        <begin position="1"/>
        <end position="34"/>
    </location>
</feature>
<evidence type="ECO:0000313" key="2">
    <source>
        <dbReference type="EMBL" id="GER52527.1"/>
    </source>
</evidence>
<feature type="non-terminal residue" evidence="2">
    <location>
        <position position="404"/>
    </location>
</feature>
<dbReference type="AlphaFoldDB" id="A0A5A7R745"/>
<organism evidence="2 3">
    <name type="scientific">Striga asiatica</name>
    <name type="common">Asiatic witchweed</name>
    <name type="synonym">Buchnera asiatica</name>
    <dbReference type="NCBI Taxonomy" id="4170"/>
    <lineage>
        <taxon>Eukaryota</taxon>
        <taxon>Viridiplantae</taxon>
        <taxon>Streptophyta</taxon>
        <taxon>Embryophyta</taxon>
        <taxon>Tracheophyta</taxon>
        <taxon>Spermatophyta</taxon>
        <taxon>Magnoliopsida</taxon>
        <taxon>eudicotyledons</taxon>
        <taxon>Gunneridae</taxon>
        <taxon>Pentapetalae</taxon>
        <taxon>asterids</taxon>
        <taxon>lamiids</taxon>
        <taxon>Lamiales</taxon>
        <taxon>Orobanchaceae</taxon>
        <taxon>Buchnereae</taxon>
        <taxon>Striga</taxon>
    </lineage>
</organism>
<gene>
    <name evidence="2" type="ORF">STAS_29990</name>
</gene>
<protein>
    <submittedName>
        <fullName evidence="2">Penicillin-binding protein 2X</fullName>
    </submittedName>
</protein>
<reference evidence="3" key="1">
    <citation type="journal article" date="2019" name="Curr. Biol.">
        <title>Genome Sequence of Striga asiatica Provides Insight into the Evolution of Plant Parasitism.</title>
        <authorList>
            <person name="Yoshida S."/>
            <person name="Kim S."/>
            <person name="Wafula E.K."/>
            <person name="Tanskanen J."/>
            <person name="Kim Y.M."/>
            <person name="Honaas L."/>
            <person name="Yang Z."/>
            <person name="Spallek T."/>
            <person name="Conn C.E."/>
            <person name="Ichihashi Y."/>
            <person name="Cheong K."/>
            <person name="Cui S."/>
            <person name="Der J.P."/>
            <person name="Gundlach H."/>
            <person name="Jiao Y."/>
            <person name="Hori C."/>
            <person name="Ishida J.K."/>
            <person name="Kasahara H."/>
            <person name="Kiba T."/>
            <person name="Kim M.S."/>
            <person name="Koo N."/>
            <person name="Laohavisit A."/>
            <person name="Lee Y.H."/>
            <person name="Lumba S."/>
            <person name="McCourt P."/>
            <person name="Mortimer J.C."/>
            <person name="Mutuku J.M."/>
            <person name="Nomura T."/>
            <person name="Sasaki-Sekimoto Y."/>
            <person name="Seto Y."/>
            <person name="Wang Y."/>
            <person name="Wakatake T."/>
            <person name="Sakakibara H."/>
            <person name="Demura T."/>
            <person name="Yamaguchi S."/>
            <person name="Yoneyama K."/>
            <person name="Manabe R.I."/>
            <person name="Nelson D.C."/>
            <person name="Schulman A.H."/>
            <person name="Timko M.P."/>
            <person name="dePamphilis C.W."/>
            <person name="Choi D."/>
            <person name="Shirasu K."/>
        </authorList>
    </citation>
    <scope>NUCLEOTIDE SEQUENCE [LARGE SCALE GENOMIC DNA]</scope>
    <source>
        <strain evidence="3">cv. UVA1</strain>
    </source>
</reference>
<keyword evidence="1" id="KW-0732">Signal</keyword>
<keyword evidence="3" id="KW-1185">Reference proteome</keyword>
<dbReference type="Proteomes" id="UP000325081">
    <property type="component" value="Unassembled WGS sequence"/>
</dbReference>
<name>A0A5A7R745_STRAF</name>
<feature type="chain" id="PRO_5022992504" evidence="1">
    <location>
        <begin position="35"/>
        <end position="404"/>
    </location>
</feature>
<proteinExistence type="predicted"/>
<evidence type="ECO:0000256" key="1">
    <source>
        <dbReference type="SAM" id="SignalP"/>
    </source>
</evidence>
<dbReference type="EMBL" id="BKCP01010403">
    <property type="protein sequence ID" value="GER52527.1"/>
    <property type="molecule type" value="Genomic_DNA"/>
</dbReference>
<sequence>AYRVRRKNGELEHALSANLSLVLLLLLQYGLTDSSGGPSCRSTTVNVQQLQARHIRQPNWNLPKLLTVLQLEPFEPREVMSRDLPHDQICRPNKQHFQAAESPVSRLPMLSLESPILQLQHLEAVEQAQGGHLAPFEKCFRESQAPEFRRELVMLRKDPQLALGSRAREHVIHKLQLLEACHLRKAAATNAETLEVAGPVEDLLRAALRRDETKGLELLAFFARCLGCRQGCGCVRFDVPKLGHFPDINFDVERTGWGVDHQGLQVPEFGEVGGKGGRGGGQRDVPQVKQLIQLGRDLDPEELEGRGDVGETRCREVDLLFRETGERADTLRGDKLHNIGVDAEPTIFLQITDTRVEAPLARLFNLLEEIFSLIPGLTLAELTELVVDEARLHLAIELPLFDPN</sequence>